<dbReference type="Pfam" id="PF04994">
    <property type="entry name" value="TfoX_C"/>
    <property type="match status" value="1"/>
</dbReference>
<dbReference type="Proteomes" id="UP000306113">
    <property type="component" value="Unassembled WGS sequence"/>
</dbReference>
<dbReference type="OrthoDB" id="7861542at2"/>
<feature type="domain" description="TfoX C-terminal" evidence="1">
    <location>
        <begin position="4"/>
        <end position="80"/>
    </location>
</feature>
<evidence type="ECO:0000259" key="1">
    <source>
        <dbReference type="Pfam" id="PF04994"/>
    </source>
</evidence>
<sequence length="112" mass="12155">MSTPVSSIRNLGPAVERDCARAGIHSAEVLRDLGAHEAYRRMIASGTRPHFIGYYALVMGLQGRPWNDCRGAEKDALRAAFDTLKAETAGSEKGRSKLEAALDEIGVIERKA</sequence>
<comment type="caution">
    <text evidence="2">The sequence shown here is derived from an EMBL/GenBank/DDBJ whole genome shotgun (WGS) entry which is preliminary data.</text>
</comment>
<reference evidence="2 3" key="1">
    <citation type="submission" date="2019-04" db="EMBL/GenBank/DDBJ databases">
        <title>Draft genome sequence of Youngimonas vesicularis.</title>
        <authorList>
            <person name="Hameed A."/>
        </authorList>
    </citation>
    <scope>NUCLEOTIDE SEQUENCE [LARGE SCALE GENOMIC DNA]</scope>
    <source>
        <strain evidence="2 3">CC-AMW-E</strain>
    </source>
</reference>
<dbReference type="RefSeq" id="WP_136339619.1">
    <property type="nucleotide sequence ID" value="NZ_SSMD01000005.1"/>
</dbReference>
<accession>A0A4S3M7X9</accession>
<evidence type="ECO:0000313" key="2">
    <source>
        <dbReference type="EMBL" id="THD73488.1"/>
    </source>
</evidence>
<dbReference type="InterPro" id="IPR007077">
    <property type="entry name" value="TfoX_C"/>
</dbReference>
<dbReference type="Gene3D" id="1.10.150.20">
    <property type="entry name" value="5' to 3' exonuclease, C-terminal subdomain"/>
    <property type="match status" value="1"/>
</dbReference>
<organism evidence="2 3">
    <name type="scientific">Thalassobius vesicularis</name>
    <dbReference type="NCBI Taxonomy" id="1294297"/>
    <lineage>
        <taxon>Bacteria</taxon>
        <taxon>Pseudomonadati</taxon>
        <taxon>Pseudomonadota</taxon>
        <taxon>Alphaproteobacteria</taxon>
        <taxon>Rhodobacterales</taxon>
        <taxon>Roseobacteraceae</taxon>
        <taxon>Thalassovita</taxon>
    </lineage>
</organism>
<dbReference type="EMBL" id="SSMD01000005">
    <property type="protein sequence ID" value="THD73488.1"/>
    <property type="molecule type" value="Genomic_DNA"/>
</dbReference>
<protein>
    <submittedName>
        <fullName evidence="2">Competence protein TfoX</fullName>
    </submittedName>
</protein>
<keyword evidence="3" id="KW-1185">Reference proteome</keyword>
<proteinExistence type="predicted"/>
<evidence type="ECO:0000313" key="3">
    <source>
        <dbReference type="Proteomes" id="UP000306113"/>
    </source>
</evidence>
<gene>
    <name evidence="2" type="ORF">E7681_12410</name>
</gene>
<dbReference type="AlphaFoldDB" id="A0A4S3M7X9"/>
<name>A0A4S3M7X9_9RHOB</name>